<evidence type="ECO:0000259" key="3">
    <source>
        <dbReference type="SMART" id="SM00822"/>
    </source>
</evidence>
<evidence type="ECO:0000313" key="4">
    <source>
        <dbReference type="EMBL" id="EGK62595.1"/>
    </source>
</evidence>
<sequence>MGDVQFDFCDKSFVVVGASSGIGRQITKELAESGANVLAVARNRERLEDLTGMSSHIQIRTLDVLSATPDDWNALATAFVEEYGKIHGAVYTAGISGATPLRGFDEAFAYRIMETSFWGAVRALQSMTKKKFSHEKASFVLFSSVAGVIGGKGMFAYAAAKAAVIAGVKTLAHDLARDGKRLNSISPGYVRTEMTRLYENTSNIPTNVIQNHLLGIGEANQVSGMALFLLSNRAEWITGQNFVLDGGYLCGPWN</sequence>
<dbReference type="Proteomes" id="UP000004067">
    <property type="component" value="Unassembled WGS sequence"/>
</dbReference>
<dbReference type="InterPro" id="IPR002347">
    <property type="entry name" value="SDR_fam"/>
</dbReference>
<dbReference type="GO" id="GO:0008874">
    <property type="term" value="F:gluconate 5-dehydrogenase activity"/>
    <property type="evidence" value="ECO:0007669"/>
    <property type="project" value="UniProtKB-EC"/>
</dbReference>
<dbReference type="STRING" id="888060.HMPREF9081_0071"/>
<dbReference type="PANTHER" id="PTHR43477:SF1">
    <property type="entry name" value="DIHYDROANTICAPSIN 7-DEHYDROGENASE"/>
    <property type="match status" value="1"/>
</dbReference>
<dbReference type="RefSeq" id="WP_006304881.1">
    <property type="nucleotide sequence ID" value="NZ_GL892076.1"/>
</dbReference>
<comment type="similarity">
    <text evidence="1">Belongs to the short-chain dehydrogenases/reductases (SDR) family.</text>
</comment>
<comment type="caution">
    <text evidence="4">The sequence shown here is derived from an EMBL/GenBank/DDBJ whole genome shotgun (WGS) entry which is preliminary data.</text>
</comment>
<dbReference type="HOGENOM" id="CLU_010194_1_2_9"/>
<dbReference type="Gene3D" id="3.40.50.720">
    <property type="entry name" value="NAD(P)-binding Rossmann-like Domain"/>
    <property type="match status" value="1"/>
</dbReference>
<protein>
    <submittedName>
        <fullName evidence="4">Gluconate 5-dehydrogenase</fullName>
        <ecNumber evidence="4">1.1.1.69</ecNumber>
    </submittedName>
</protein>
<dbReference type="Pfam" id="PF13561">
    <property type="entry name" value="adh_short_C2"/>
    <property type="match status" value="1"/>
</dbReference>
<dbReference type="PRINTS" id="PR00081">
    <property type="entry name" value="GDHRDH"/>
</dbReference>
<evidence type="ECO:0000256" key="2">
    <source>
        <dbReference type="ARBA" id="ARBA00023002"/>
    </source>
</evidence>
<dbReference type="CDD" id="cd05233">
    <property type="entry name" value="SDR_c"/>
    <property type="match status" value="1"/>
</dbReference>
<evidence type="ECO:0000256" key="1">
    <source>
        <dbReference type="ARBA" id="ARBA00006484"/>
    </source>
</evidence>
<dbReference type="AlphaFoldDB" id="F5RII6"/>
<dbReference type="InterPro" id="IPR057326">
    <property type="entry name" value="KR_dom"/>
</dbReference>
<organism evidence="4 5">
    <name type="scientific">Centipeda periodontii DSM 2778</name>
    <dbReference type="NCBI Taxonomy" id="888060"/>
    <lineage>
        <taxon>Bacteria</taxon>
        <taxon>Bacillati</taxon>
        <taxon>Bacillota</taxon>
        <taxon>Negativicutes</taxon>
        <taxon>Selenomonadales</taxon>
        <taxon>Selenomonadaceae</taxon>
        <taxon>Centipeda</taxon>
    </lineage>
</organism>
<dbReference type="SMART" id="SM00822">
    <property type="entry name" value="PKS_KR"/>
    <property type="match status" value="1"/>
</dbReference>
<dbReference type="OrthoDB" id="9808814at2"/>
<dbReference type="EC" id="1.1.1.69" evidence="4"/>
<name>F5RII6_9FIRM</name>
<dbReference type="SUPFAM" id="SSF51735">
    <property type="entry name" value="NAD(P)-binding Rossmann-fold domains"/>
    <property type="match status" value="1"/>
</dbReference>
<accession>F5RII6</accession>
<gene>
    <name evidence="4" type="primary">idnO</name>
    <name evidence="4" type="ORF">HMPREF9081_0071</name>
</gene>
<keyword evidence="2 4" id="KW-0560">Oxidoreductase</keyword>
<dbReference type="InterPro" id="IPR036291">
    <property type="entry name" value="NAD(P)-bd_dom_sf"/>
</dbReference>
<proteinExistence type="inferred from homology"/>
<dbReference type="EMBL" id="AFHQ01000003">
    <property type="protein sequence ID" value="EGK62595.1"/>
    <property type="molecule type" value="Genomic_DNA"/>
</dbReference>
<dbReference type="InterPro" id="IPR051122">
    <property type="entry name" value="SDR_DHRS6-like"/>
</dbReference>
<dbReference type="PANTHER" id="PTHR43477">
    <property type="entry name" value="DIHYDROANTICAPSIN 7-DEHYDROGENASE"/>
    <property type="match status" value="1"/>
</dbReference>
<feature type="domain" description="Ketoreductase" evidence="3">
    <location>
        <begin position="11"/>
        <end position="188"/>
    </location>
</feature>
<dbReference type="eggNOG" id="COG1028">
    <property type="taxonomic scope" value="Bacteria"/>
</dbReference>
<evidence type="ECO:0000313" key="5">
    <source>
        <dbReference type="Proteomes" id="UP000004067"/>
    </source>
</evidence>
<keyword evidence="5" id="KW-1185">Reference proteome</keyword>
<reference evidence="4 5" key="1">
    <citation type="submission" date="2011-04" db="EMBL/GenBank/DDBJ databases">
        <authorList>
            <person name="Muzny D."/>
            <person name="Qin X."/>
            <person name="Deng J."/>
            <person name="Jiang H."/>
            <person name="Liu Y."/>
            <person name="Qu J."/>
            <person name="Song X.-Z."/>
            <person name="Zhang L."/>
            <person name="Thornton R."/>
            <person name="Coyle M."/>
            <person name="Francisco L."/>
            <person name="Jackson L."/>
            <person name="Javaid M."/>
            <person name="Korchina V."/>
            <person name="Kovar C."/>
            <person name="Mata R."/>
            <person name="Mathew T."/>
            <person name="Ngo R."/>
            <person name="Nguyen L."/>
            <person name="Nguyen N."/>
            <person name="Okwuonu G."/>
            <person name="Ongeri F."/>
            <person name="Pham C."/>
            <person name="Simmons D."/>
            <person name="Wilczek-Boney K."/>
            <person name="Hale W."/>
            <person name="Jakkamsetti A."/>
            <person name="Pham P."/>
            <person name="Ruth R."/>
            <person name="San Lucas F."/>
            <person name="Warren J."/>
            <person name="Zhang J."/>
            <person name="Zhao Z."/>
            <person name="Zhou C."/>
            <person name="Zhu D."/>
            <person name="Lee S."/>
            <person name="Bess C."/>
            <person name="Blankenburg K."/>
            <person name="Forbes L."/>
            <person name="Fu Q."/>
            <person name="Gubbala S."/>
            <person name="Hirani K."/>
            <person name="Jayaseelan J.C."/>
            <person name="Lara F."/>
            <person name="Munidasa M."/>
            <person name="Palculict T."/>
            <person name="Patil S."/>
            <person name="Pu L.-L."/>
            <person name="Saada N."/>
            <person name="Tang L."/>
            <person name="Weissenberger G."/>
            <person name="Zhu Y."/>
            <person name="Hemphill L."/>
            <person name="Shang Y."/>
            <person name="Youmans B."/>
            <person name="Ayvaz T."/>
            <person name="Ross M."/>
            <person name="Santibanez J."/>
            <person name="Aqrawi P."/>
            <person name="Gross S."/>
            <person name="Joshi V."/>
            <person name="Fowler G."/>
            <person name="Nazareth L."/>
            <person name="Reid J."/>
            <person name="Worley K."/>
            <person name="Petrosino J."/>
            <person name="Highlander S."/>
            <person name="Gibbs R."/>
        </authorList>
    </citation>
    <scope>NUCLEOTIDE SEQUENCE [LARGE SCALE GENOMIC DNA]</scope>
    <source>
        <strain evidence="4 5">DSM 2778</strain>
    </source>
</reference>